<evidence type="ECO:0000256" key="1">
    <source>
        <dbReference type="SAM" id="SignalP"/>
    </source>
</evidence>
<name>A0A3E2GWT5_SCYLI</name>
<accession>A0A3E2GWT5</accession>
<evidence type="ECO:0000313" key="3">
    <source>
        <dbReference type="Proteomes" id="UP000258309"/>
    </source>
</evidence>
<dbReference type="Proteomes" id="UP000258309">
    <property type="component" value="Unassembled WGS sequence"/>
</dbReference>
<feature type="non-terminal residue" evidence="2">
    <location>
        <position position="1"/>
    </location>
</feature>
<protein>
    <recommendedName>
        <fullName evidence="4">Biotrophy-associated secreted protein 2</fullName>
    </recommendedName>
</protein>
<dbReference type="OMA" id="QQFITGA"/>
<feature type="non-terminal residue" evidence="2">
    <location>
        <position position="278"/>
    </location>
</feature>
<proteinExistence type="predicted"/>
<evidence type="ECO:0008006" key="4">
    <source>
        <dbReference type="Google" id="ProtNLM"/>
    </source>
</evidence>
<evidence type="ECO:0000313" key="2">
    <source>
        <dbReference type="EMBL" id="RFU25462.1"/>
    </source>
</evidence>
<comment type="caution">
    <text evidence="2">The sequence shown here is derived from an EMBL/GenBank/DDBJ whole genome shotgun (WGS) entry which is preliminary data.</text>
</comment>
<keyword evidence="1" id="KW-0732">Signal</keyword>
<sequence>MKTTSFSLVALLLAAPSLIAAVAVPPFDPAGTKNVGNNAGGQFIGGQCLSDADCGSGCCANPTGICSGPGAQFQNGKTGCGFGSANTSAAPPASPAVAATGAIPTDNANGGPAFDPAGVKNVGNNAGGQFIGGQCLSDADCASGCCAGPSGICSGVGAQTQAGKTGCGFVSPALNGAAVASSPAAAPSAATSAAVNVASAAPVAGTATAGGPPFDPAGDKNVGNNAGGQFIGGQCLSNADCASGCCAGPSGICSGVGAQTQAGKTGCGFVSKRKLVRM</sequence>
<dbReference type="EMBL" id="NCSJ02000331">
    <property type="protein sequence ID" value="RFU25462.1"/>
    <property type="molecule type" value="Genomic_DNA"/>
</dbReference>
<dbReference type="OrthoDB" id="2132010at2759"/>
<feature type="signal peptide" evidence="1">
    <location>
        <begin position="1"/>
        <end position="21"/>
    </location>
</feature>
<reference evidence="2 3" key="1">
    <citation type="submission" date="2018-05" db="EMBL/GenBank/DDBJ databases">
        <title>Draft genome sequence of Scytalidium lignicola DSM 105466, a ubiquitous saprotrophic fungus.</title>
        <authorList>
            <person name="Buettner E."/>
            <person name="Gebauer A.M."/>
            <person name="Hofrichter M."/>
            <person name="Liers C."/>
            <person name="Kellner H."/>
        </authorList>
    </citation>
    <scope>NUCLEOTIDE SEQUENCE [LARGE SCALE GENOMIC DNA]</scope>
    <source>
        <strain evidence="2 3">DSM 105466</strain>
    </source>
</reference>
<keyword evidence="3" id="KW-1185">Reference proteome</keyword>
<dbReference type="AlphaFoldDB" id="A0A3E2GWT5"/>
<feature type="chain" id="PRO_5017583552" description="Biotrophy-associated secreted protein 2" evidence="1">
    <location>
        <begin position="22"/>
        <end position="278"/>
    </location>
</feature>
<organism evidence="2 3">
    <name type="scientific">Scytalidium lignicola</name>
    <name type="common">Hyphomycete</name>
    <dbReference type="NCBI Taxonomy" id="5539"/>
    <lineage>
        <taxon>Eukaryota</taxon>
        <taxon>Fungi</taxon>
        <taxon>Dikarya</taxon>
        <taxon>Ascomycota</taxon>
        <taxon>Pezizomycotina</taxon>
        <taxon>Leotiomycetes</taxon>
        <taxon>Leotiomycetes incertae sedis</taxon>
        <taxon>Scytalidium</taxon>
    </lineage>
</organism>
<gene>
    <name evidence="2" type="ORF">B7463_g10876</name>
</gene>